<name>A0A5S5DKA0_9SPHI</name>
<comment type="caution">
    <text evidence="1">The sequence shown here is derived from an EMBL/GenBank/DDBJ whole genome shotgun (WGS) entry which is preliminary data.</text>
</comment>
<evidence type="ECO:0000313" key="1">
    <source>
        <dbReference type="EMBL" id="TYP95798.1"/>
    </source>
</evidence>
<evidence type="ECO:0000313" key="2">
    <source>
        <dbReference type="Proteomes" id="UP000325105"/>
    </source>
</evidence>
<sequence>MPPLLKIIQRYKYSFKQANVRLFIIDHGVDGFLHLRHH</sequence>
<protein>
    <submittedName>
        <fullName evidence="1">Uncharacterized protein</fullName>
    </submittedName>
</protein>
<keyword evidence="2" id="KW-1185">Reference proteome</keyword>
<reference evidence="1 2" key="1">
    <citation type="submission" date="2019-07" db="EMBL/GenBank/DDBJ databases">
        <title>Genomic Encyclopedia of Archaeal and Bacterial Type Strains, Phase II (KMG-II): from individual species to whole genera.</title>
        <authorList>
            <person name="Goeker M."/>
        </authorList>
    </citation>
    <scope>NUCLEOTIDE SEQUENCE [LARGE SCALE GENOMIC DNA]</scope>
    <source>
        <strain evidence="1 2">DSM 18850</strain>
    </source>
</reference>
<proteinExistence type="predicted"/>
<accession>A0A5S5DKA0</accession>
<dbReference type="Proteomes" id="UP000325105">
    <property type="component" value="Unassembled WGS sequence"/>
</dbReference>
<dbReference type="EMBL" id="VNHX01000010">
    <property type="protein sequence ID" value="TYP95798.1"/>
    <property type="molecule type" value="Genomic_DNA"/>
</dbReference>
<dbReference type="AlphaFoldDB" id="A0A5S5DKA0"/>
<gene>
    <name evidence="1" type="ORF">BC792_110126</name>
</gene>
<organism evidence="1 2">
    <name type="scientific">Sphingobacterium allocomposti</name>
    <dbReference type="NCBI Taxonomy" id="415956"/>
    <lineage>
        <taxon>Bacteria</taxon>
        <taxon>Pseudomonadati</taxon>
        <taxon>Bacteroidota</taxon>
        <taxon>Sphingobacteriia</taxon>
        <taxon>Sphingobacteriales</taxon>
        <taxon>Sphingobacteriaceae</taxon>
        <taxon>Sphingobacterium</taxon>
    </lineage>
</organism>